<evidence type="ECO:0000313" key="3">
    <source>
        <dbReference type="EMBL" id="KAH0543650.1"/>
    </source>
</evidence>
<organism evidence="3 4">
    <name type="scientific">Glutinoglossum americanum</name>
    <dbReference type="NCBI Taxonomy" id="1670608"/>
    <lineage>
        <taxon>Eukaryota</taxon>
        <taxon>Fungi</taxon>
        <taxon>Dikarya</taxon>
        <taxon>Ascomycota</taxon>
        <taxon>Pezizomycotina</taxon>
        <taxon>Geoglossomycetes</taxon>
        <taxon>Geoglossales</taxon>
        <taxon>Geoglossaceae</taxon>
        <taxon>Glutinoglossum</taxon>
    </lineage>
</organism>
<dbReference type="Proteomes" id="UP000698800">
    <property type="component" value="Unassembled WGS sequence"/>
</dbReference>
<comment type="caution">
    <text evidence="3">The sequence shown here is derived from an EMBL/GenBank/DDBJ whole genome shotgun (WGS) entry which is preliminary data.</text>
</comment>
<feature type="region of interest" description="Disordered" evidence="1">
    <location>
        <begin position="255"/>
        <end position="274"/>
    </location>
</feature>
<reference evidence="3" key="1">
    <citation type="submission" date="2021-03" db="EMBL/GenBank/DDBJ databases">
        <title>Comparative genomics and phylogenomic investigation of the class Geoglossomycetes provide insights into ecological specialization and systematics.</title>
        <authorList>
            <person name="Melie T."/>
            <person name="Pirro S."/>
            <person name="Miller A.N."/>
            <person name="Quandt A."/>
        </authorList>
    </citation>
    <scope>NUCLEOTIDE SEQUENCE</scope>
    <source>
        <strain evidence="3">GBOQ0MN5Z8</strain>
    </source>
</reference>
<sequence>MHFNAKVSVLLMAAVASASPAQPGRRDYGYYPHPPAHSNETSVVDLPTTVTVLPIASSIGTGYSLPTTTTEVVGPIATGVTNYPTGTESGVVYPVPTTNTKVTAATLTYTQGTGASATVVTTTVMRTFTEIEYYTVFIPDGGKHTTDAALPVATHDSLTTTISSTSTFTTTITVFPVDSTDKPVYGADVTAAGVPTGGCASPVTVTVTAPGSTTTVTVTASPEYANPMTTASEVEPVLTSSKFYGNGTSTTTTMPGSMKHGHPHSSGHIPKPIHTLPTGYFRV</sequence>
<dbReference type="EMBL" id="JAGHQL010000029">
    <property type="protein sequence ID" value="KAH0543650.1"/>
    <property type="molecule type" value="Genomic_DNA"/>
</dbReference>
<feature type="signal peptide" evidence="2">
    <location>
        <begin position="1"/>
        <end position="20"/>
    </location>
</feature>
<dbReference type="AlphaFoldDB" id="A0A9P8I716"/>
<evidence type="ECO:0000256" key="1">
    <source>
        <dbReference type="SAM" id="MobiDB-lite"/>
    </source>
</evidence>
<accession>A0A9P8I716</accession>
<gene>
    <name evidence="3" type="ORF">FGG08_002088</name>
</gene>
<name>A0A9P8I716_9PEZI</name>
<proteinExistence type="predicted"/>
<protein>
    <submittedName>
        <fullName evidence="3">Uncharacterized protein</fullName>
    </submittedName>
</protein>
<feature type="chain" id="PRO_5040293342" evidence="2">
    <location>
        <begin position="21"/>
        <end position="283"/>
    </location>
</feature>
<evidence type="ECO:0000256" key="2">
    <source>
        <dbReference type="SAM" id="SignalP"/>
    </source>
</evidence>
<evidence type="ECO:0000313" key="4">
    <source>
        <dbReference type="Proteomes" id="UP000698800"/>
    </source>
</evidence>
<keyword evidence="4" id="KW-1185">Reference proteome</keyword>
<keyword evidence="2" id="KW-0732">Signal</keyword>